<dbReference type="SUPFAM" id="SSF54211">
    <property type="entry name" value="Ribosomal protein S5 domain 2-like"/>
    <property type="match status" value="1"/>
</dbReference>
<organism evidence="8 9">
    <name type="scientific">Candidatus Ornithobacterium hominis</name>
    <dbReference type="NCBI Taxonomy" id="2497989"/>
    <lineage>
        <taxon>Bacteria</taxon>
        <taxon>Pseudomonadati</taxon>
        <taxon>Bacteroidota</taxon>
        <taxon>Flavobacteriia</taxon>
        <taxon>Flavobacteriales</taxon>
        <taxon>Weeksellaceae</taxon>
        <taxon>Ornithobacterium</taxon>
    </lineage>
</organism>
<dbReference type="InterPro" id="IPR005935">
    <property type="entry name" value="Mev_decarb"/>
</dbReference>
<evidence type="ECO:0000259" key="7">
    <source>
        <dbReference type="Pfam" id="PF22700"/>
    </source>
</evidence>
<evidence type="ECO:0000256" key="2">
    <source>
        <dbReference type="ARBA" id="ARBA00022741"/>
    </source>
</evidence>
<feature type="domain" description="Mvd1 C-terminal" evidence="6">
    <location>
        <begin position="207"/>
        <end position="338"/>
    </location>
</feature>
<dbReference type="Pfam" id="PF22700">
    <property type="entry name" value="MVD-like_N"/>
    <property type="match status" value="1"/>
</dbReference>
<dbReference type="SUPFAM" id="SSF55060">
    <property type="entry name" value="GHMP Kinase, C-terminal domain"/>
    <property type="match status" value="1"/>
</dbReference>
<keyword evidence="4" id="KW-0443">Lipid metabolism</keyword>
<dbReference type="GO" id="GO:0016831">
    <property type="term" value="F:carboxy-lyase activity"/>
    <property type="evidence" value="ECO:0007669"/>
    <property type="project" value="InterPro"/>
</dbReference>
<dbReference type="PIRSF" id="PIRSF015950">
    <property type="entry name" value="Mev_P_decrbx"/>
    <property type="match status" value="1"/>
</dbReference>
<dbReference type="PANTHER" id="PTHR10977:SF3">
    <property type="entry name" value="DIPHOSPHOMEVALONATE DECARBOXYLASE"/>
    <property type="match status" value="1"/>
</dbReference>
<protein>
    <submittedName>
        <fullName evidence="8">Mevalonate pyrophosphate decarboxylase</fullName>
    </submittedName>
</protein>
<evidence type="ECO:0000256" key="3">
    <source>
        <dbReference type="ARBA" id="ARBA00022840"/>
    </source>
</evidence>
<keyword evidence="9" id="KW-1185">Reference proteome</keyword>
<evidence type="ECO:0000313" key="8">
    <source>
        <dbReference type="EMBL" id="SZD71003.1"/>
    </source>
</evidence>
<gene>
    <name evidence="8" type="ORF">SAMEA104719789_00094</name>
</gene>
<dbReference type="EMBL" id="UNSC01000001">
    <property type="protein sequence ID" value="SZD71003.1"/>
    <property type="molecule type" value="Genomic_DNA"/>
</dbReference>
<dbReference type="InterPro" id="IPR020568">
    <property type="entry name" value="Ribosomal_Su5_D2-typ_SF"/>
</dbReference>
<dbReference type="AlphaFoldDB" id="A0A383TVZ4"/>
<sequence>MRNNFITSISDYNLQPTGNVKAKGFSNIALIKYWGKYSKQIPANPSVSFTLSEAFTQTELKFKEKRGNKTNIQVFLDGTNQPDFAPKIEKFFQSIIDYIPFIHYYDFEVHTHNSFPHSSGIASSASGMSALASCLIQMEEEFGYKNEKAIEKASFLARLGSGSASRSLYPGAVVWGETAEIEGSNNEFSISINHRINPIFQDFQDCILLIHKGKKRVSSTLGHQLMNEHLFAEQRFKQAHQNLKILLKALEQADIDTFIRIVEKEALSLHAMMMTSDPYFILMEPQTVKAIQEIWRFREETGEKICFTLDAGANVHVLYPKQSEKNILTFINERLKSLCENQEMLMDYVNQKI</sequence>
<dbReference type="InterPro" id="IPR014721">
    <property type="entry name" value="Ribsml_uS5_D2-typ_fold_subgr"/>
</dbReference>
<name>A0A383TVZ4_9FLAO</name>
<dbReference type="InterPro" id="IPR041431">
    <property type="entry name" value="Mvd1_C"/>
</dbReference>
<evidence type="ECO:0000256" key="4">
    <source>
        <dbReference type="ARBA" id="ARBA00023098"/>
    </source>
</evidence>
<proteinExistence type="predicted"/>
<keyword evidence="5" id="KW-0456">Lyase</keyword>
<dbReference type="Pfam" id="PF18376">
    <property type="entry name" value="MDD_C"/>
    <property type="match status" value="1"/>
</dbReference>
<dbReference type="OrthoDB" id="5498344at2"/>
<dbReference type="PANTHER" id="PTHR10977">
    <property type="entry name" value="DIPHOSPHOMEVALONATE DECARBOXYLASE"/>
    <property type="match status" value="1"/>
</dbReference>
<dbReference type="Gene3D" id="3.30.230.10">
    <property type="match status" value="1"/>
</dbReference>
<evidence type="ECO:0000256" key="5">
    <source>
        <dbReference type="ARBA" id="ARBA00023239"/>
    </source>
</evidence>
<evidence type="ECO:0000256" key="1">
    <source>
        <dbReference type="ARBA" id="ARBA00022516"/>
    </source>
</evidence>
<keyword evidence="1" id="KW-0444">Lipid biosynthesis</keyword>
<keyword evidence="3" id="KW-0067">ATP-binding</keyword>
<dbReference type="InterPro" id="IPR036554">
    <property type="entry name" value="GHMP_kinase_C_sf"/>
</dbReference>
<reference evidence="8 9" key="1">
    <citation type="submission" date="2018-09" db="EMBL/GenBank/DDBJ databases">
        <authorList>
            <consortium name="Pathogen Informatics"/>
        </authorList>
    </citation>
    <scope>NUCLEOTIDE SEQUENCE [LARGE SCALE GENOMIC DNA]</scope>
    <source>
        <strain evidence="8 9">OH-22767</strain>
    </source>
</reference>
<dbReference type="GO" id="GO:0008299">
    <property type="term" value="P:isoprenoid biosynthetic process"/>
    <property type="evidence" value="ECO:0007669"/>
    <property type="project" value="InterPro"/>
</dbReference>
<accession>A0A383TVZ4</accession>
<dbReference type="Proteomes" id="UP000262142">
    <property type="component" value="Unassembled WGS sequence"/>
</dbReference>
<evidence type="ECO:0000313" key="9">
    <source>
        <dbReference type="Proteomes" id="UP000262142"/>
    </source>
</evidence>
<dbReference type="InterPro" id="IPR053859">
    <property type="entry name" value="MVD-like_N"/>
</dbReference>
<dbReference type="RefSeq" id="WP_119058712.1">
    <property type="nucleotide sequence ID" value="NZ_UNSC01000001.1"/>
</dbReference>
<evidence type="ECO:0000259" key="6">
    <source>
        <dbReference type="Pfam" id="PF18376"/>
    </source>
</evidence>
<feature type="domain" description="Diphosphomevalonate decarboxylase-like N-terminal" evidence="7">
    <location>
        <begin position="26"/>
        <end position="180"/>
    </location>
</feature>
<keyword evidence="2" id="KW-0547">Nucleotide-binding</keyword>
<dbReference type="Gene3D" id="3.30.70.890">
    <property type="entry name" value="GHMP kinase, C-terminal domain"/>
    <property type="match status" value="1"/>
</dbReference>
<dbReference type="GO" id="GO:0005524">
    <property type="term" value="F:ATP binding"/>
    <property type="evidence" value="ECO:0007669"/>
    <property type="project" value="UniProtKB-KW"/>
</dbReference>